<dbReference type="STRING" id="1245745.A0A0A2VGF2"/>
<dbReference type="GO" id="GO:0044611">
    <property type="term" value="C:nuclear pore inner ring"/>
    <property type="evidence" value="ECO:0007669"/>
    <property type="project" value="TreeGrafter"/>
</dbReference>
<name>A0A0A2VGF2_BEABA</name>
<dbReference type="PANTHER" id="PTHR31344">
    <property type="entry name" value="NUCLEAR PORE COMPLEX PROTEIN NUP205"/>
    <property type="match status" value="1"/>
</dbReference>
<proteinExistence type="inferred from homology"/>
<dbReference type="Pfam" id="PF11894">
    <property type="entry name" value="Nup192"/>
    <property type="match status" value="1"/>
</dbReference>
<evidence type="ECO:0000256" key="2">
    <source>
        <dbReference type="ARBA" id="ARBA00005892"/>
    </source>
</evidence>
<comment type="subcellular location">
    <subcellularLocation>
        <location evidence="1">Nucleus</location>
    </subcellularLocation>
</comment>
<dbReference type="PANTHER" id="PTHR31344:SF0">
    <property type="entry name" value="NUCLEAR PORE COMPLEX PROTEIN NUP205"/>
    <property type="match status" value="1"/>
</dbReference>
<keyword evidence="4" id="KW-0539">Nucleus</keyword>
<dbReference type="OrthoDB" id="2019644at2759"/>
<dbReference type="Proteomes" id="UP000030106">
    <property type="component" value="Unassembled WGS sequence"/>
</dbReference>
<dbReference type="GO" id="GO:0017056">
    <property type="term" value="F:structural constituent of nuclear pore"/>
    <property type="evidence" value="ECO:0007669"/>
    <property type="project" value="TreeGrafter"/>
</dbReference>
<dbReference type="InterPro" id="IPR021827">
    <property type="entry name" value="Nup186/Nup192/Nup205"/>
</dbReference>
<dbReference type="EMBL" id="ANFO01000945">
    <property type="protein sequence ID" value="KGQ05417.1"/>
    <property type="molecule type" value="Genomic_DNA"/>
</dbReference>
<accession>A0A0A2VGF2</accession>
<reference evidence="5 6" key="1">
    <citation type="submission" date="2012-10" db="EMBL/GenBank/DDBJ databases">
        <title>Genome sequencing and analysis of entomopathogenic fungi Beauveria bassiana D1-5.</title>
        <authorList>
            <person name="Li Q."/>
            <person name="Wang L."/>
            <person name="Zhang Z."/>
            <person name="Wang Q."/>
            <person name="Ren J."/>
            <person name="Wang M."/>
            <person name="Xu W."/>
            <person name="Wang J."/>
            <person name="Lu Y."/>
            <person name="Du Q."/>
            <person name="Sun Z."/>
        </authorList>
    </citation>
    <scope>NUCLEOTIDE SEQUENCE [LARGE SCALE GENOMIC DNA]</scope>
    <source>
        <strain evidence="5 6">D1-5</strain>
    </source>
</reference>
<sequence length="1667" mass="187125">MAELTTLEALQAFHQEIVALNEGQGDGSLDNEFLVANFERELERVWERPKSSEESRKSITSGKIVLDGNEFSINETFQQDALILSDELQVEELDAARLLLDSQNDISTLGRSLLECGIIRFHQQRKYALDIVRLLFEIDCSESDDEESTALDGIKSYVEARMLQTSTTGQKRNIPRYMAAMSEIKNSLQRLGDKLAAAQALGQTRDSMSEEMETVEFSRISLIQQHELLGVILCRSISKRQAETADFLNFVGVLKRADKYDCLLVHLLPALGAYIAIFGSPDGGMDLTRVKDIHSKLFAAVDDSAWPLPCLQAAFKTWWLAEYTGYWIDEPSSVATSDLVKGDRERTKSFVDALKDGAFDFLLTAVTDVRAPDWHDPVRTGMRKWLQRKTTPLATDTVQFSDFFQLRFMSQLELFIDAFITNMPDVLRKLRVEEDEQRQLSQAHEQDLDLERFILIITYVYERRPDAAAAFWSDPDSNLAGFMHWASRRASTPLVAAFCEMLQAISENDDYATAAHEFLLDEGHHSSGKMRRAQSLTWTQIFHELEFFSEKVKQKPTATPTTRYRNTKPSADVVETEPESAMMLECYLRLMAKLASESETARQFLLRGNGGQLSDTLFDLASSQIPSRLRGCIFMAFKAMMTRKTLEESNIMWLCLDNWCTGGYSQPPTHITGSLRQGQTQPPVSMDRILDEMSNGFDEPEAFTKLLLALVSPAVDSSPLNDSLPFGESLGTSARLSGVEAYIDFVVGQVFATKAQDLQDIHQMRVLRLTCLEFMLTCLTTFNEDLIIMANKTNLAIDSSIATSDLATYVTKHPFGRVMEWMYSDKVMTALFNVVHQAPLDVGNAAPDSPLILGTLRAVELIAKIMDLETTYLDLVRPLIKKSNHQRQPVVNTPYSSFADGLVTRLSLVVDLGNYCGIGHPDLTLACLQLLGKMSSCPRIAAGWSGSARSGHRNKAVVAMEANGEYEAISRAFVSELKTPLEPGREAQSANYVTKCYVLDFLYQCLQETPKRPTIAHLLLGFKCGVDSLSIGSDTAFSDGSSLFHSLLALLLDLPSADPQGMRWWLISIKYRVMRIFQLLWNSPLSSKLVIQELRDNDFFLHLLIRETVIQPNMPWEGQDVAAPCFPLTEGAAALSDFLVLRRMVMEYFAMELCMISQGRMPSVKRRIFEALNGQVLSDDQRIETPTIFDLYDFLLPSDFWQMPKPRLDFYQDLDVSICLEDDGDGNGIHNLERVKEILLIKRNEKSQSKFKEALATMQSLAAVDKEEIGILEYLASTDRQEQLKRQSLHVLKSWTKLLLIMVECNDFDGTARTSFFLQTLQAILPSLEIFASDRPVEAMDLAKLARILLSRLDLKESSTTDKQGKAIGNLIHDKLLQLFQICLRAISKWAGSHELRAVYYEICYRYLTGAPDETRRSFNMQIIKTAQVYGERLINAMCDDAFCGEPSSQAAAYILLNALVSVGRQEDDDHVVDMLNRLNFIGITVDTLRSIMTDWQAVFTQGSAGGSRTDQRNHLEAKLALLLQLAQTRAGAQYVLHASILRVVEQSGLFAADPELQLRADNGRALEQHYDLLARVVRIIGAALLSRGSHSVAQGRKFLDEHRMLVAHTLKRSAGIGAHGASDGEALEEKVEELADAFMVVIAATGFIEFDNEVIPEPKTARKLFH</sequence>
<comment type="similarity">
    <text evidence="2">Belongs to the NUP186/NUP192/NUP205 family.</text>
</comment>
<protein>
    <submittedName>
        <fullName evidence="5">Nucleoporin</fullName>
    </submittedName>
</protein>
<gene>
    <name evidence="5" type="ORF">BBAD15_g9338</name>
</gene>
<keyword evidence="3" id="KW-0813">Transport</keyword>
<dbReference type="eggNOG" id="KOG1835">
    <property type="taxonomic scope" value="Eukaryota"/>
</dbReference>
<dbReference type="GO" id="GO:0006999">
    <property type="term" value="P:nuclear pore organization"/>
    <property type="evidence" value="ECO:0007669"/>
    <property type="project" value="TreeGrafter"/>
</dbReference>
<dbReference type="HOGENOM" id="CLU_002778_0_0_1"/>
<evidence type="ECO:0000256" key="3">
    <source>
        <dbReference type="ARBA" id="ARBA00022448"/>
    </source>
</evidence>
<evidence type="ECO:0000313" key="6">
    <source>
        <dbReference type="Proteomes" id="UP000030106"/>
    </source>
</evidence>
<organism evidence="5 6">
    <name type="scientific">Beauveria bassiana D1-5</name>
    <dbReference type="NCBI Taxonomy" id="1245745"/>
    <lineage>
        <taxon>Eukaryota</taxon>
        <taxon>Fungi</taxon>
        <taxon>Dikarya</taxon>
        <taxon>Ascomycota</taxon>
        <taxon>Pezizomycotina</taxon>
        <taxon>Sordariomycetes</taxon>
        <taxon>Hypocreomycetidae</taxon>
        <taxon>Hypocreales</taxon>
        <taxon>Cordycipitaceae</taxon>
        <taxon>Beauveria</taxon>
    </lineage>
</organism>
<evidence type="ECO:0000256" key="1">
    <source>
        <dbReference type="ARBA" id="ARBA00004123"/>
    </source>
</evidence>
<evidence type="ECO:0000256" key="4">
    <source>
        <dbReference type="ARBA" id="ARBA00023242"/>
    </source>
</evidence>
<evidence type="ECO:0000313" key="5">
    <source>
        <dbReference type="EMBL" id="KGQ05417.1"/>
    </source>
</evidence>
<comment type="caution">
    <text evidence="5">The sequence shown here is derived from an EMBL/GenBank/DDBJ whole genome shotgun (WGS) entry which is preliminary data.</text>
</comment>